<dbReference type="AlphaFoldDB" id="A0A7J9L9M4"/>
<keyword evidence="2" id="KW-1185">Reference proteome</keyword>
<proteinExistence type="predicted"/>
<dbReference type="Proteomes" id="UP000593576">
    <property type="component" value="Unassembled WGS sequence"/>
</dbReference>
<sequence>MLATLYREMCGYVGIPTALDDIQLLLDQLSKAQFQWILYEDRKIRAVILDEVLLVNYATVEMHQTYRVLRQFRFRHPILVASEELIIVLELAYASDYMPWFRIHGKSYLLSEE</sequence>
<protein>
    <submittedName>
        <fullName evidence="1">Uncharacterized protein</fullName>
    </submittedName>
</protein>
<organism evidence="1 2">
    <name type="scientific">Gossypium schwendimanii</name>
    <name type="common">Cotton</name>
    <dbReference type="NCBI Taxonomy" id="34291"/>
    <lineage>
        <taxon>Eukaryota</taxon>
        <taxon>Viridiplantae</taxon>
        <taxon>Streptophyta</taxon>
        <taxon>Embryophyta</taxon>
        <taxon>Tracheophyta</taxon>
        <taxon>Spermatophyta</taxon>
        <taxon>Magnoliopsida</taxon>
        <taxon>eudicotyledons</taxon>
        <taxon>Gunneridae</taxon>
        <taxon>Pentapetalae</taxon>
        <taxon>rosids</taxon>
        <taxon>malvids</taxon>
        <taxon>Malvales</taxon>
        <taxon>Malvaceae</taxon>
        <taxon>Malvoideae</taxon>
        <taxon>Gossypium</taxon>
    </lineage>
</organism>
<reference evidence="1 2" key="1">
    <citation type="journal article" date="2019" name="Genome Biol. Evol.">
        <title>Insights into the evolution of the New World diploid cottons (Gossypium, subgenus Houzingenia) based on genome sequencing.</title>
        <authorList>
            <person name="Grover C.E."/>
            <person name="Arick M.A. 2nd"/>
            <person name="Thrash A."/>
            <person name="Conover J.L."/>
            <person name="Sanders W.S."/>
            <person name="Peterson D.G."/>
            <person name="Frelichowski J.E."/>
            <person name="Scheffler J.A."/>
            <person name="Scheffler B.E."/>
            <person name="Wendel J.F."/>
        </authorList>
    </citation>
    <scope>NUCLEOTIDE SEQUENCE [LARGE SCALE GENOMIC DNA]</scope>
    <source>
        <strain evidence="1">1</strain>
        <tissue evidence="1">Leaf</tissue>
    </source>
</reference>
<comment type="caution">
    <text evidence="1">The sequence shown here is derived from an EMBL/GenBank/DDBJ whole genome shotgun (WGS) entry which is preliminary data.</text>
</comment>
<dbReference type="EMBL" id="JABFAF010000005">
    <property type="protein sequence ID" value="MBA0855383.1"/>
    <property type="molecule type" value="Genomic_DNA"/>
</dbReference>
<accession>A0A7J9L9M4</accession>
<gene>
    <name evidence="1" type="ORF">Goshw_012904</name>
</gene>
<evidence type="ECO:0000313" key="1">
    <source>
        <dbReference type="EMBL" id="MBA0855383.1"/>
    </source>
</evidence>
<name>A0A7J9L9M4_GOSSC</name>
<evidence type="ECO:0000313" key="2">
    <source>
        <dbReference type="Proteomes" id="UP000593576"/>
    </source>
</evidence>